<dbReference type="Pfam" id="PF08395">
    <property type="entry name" value="7tm_7"/>
    <property type="match status" value="1"/>
</dbReference>
<evidence type="ECO:0000256" key="4">
    <source>
        <dbReference type="ARBA" id="ARBA00022989"/>
    </source>
</evidence>
<comment type="caution">
    <text evidence="7">The sequence shown here is derived from an EMBL/GenBank/DDBJ whole genome shotgun (WGS) entry which is preliminary data.</text>
</comment>
<keyword evidence="5 6" id="KW-0472">Membrane</keyword>
<keyword evidence="3 6" id="KW-0812">Transmembrane</keyword>
<keyword evidence="4 6" id="KW-1133">Transmembrane helix</keyword>
<keyword evidence="8" id="KW-1185">Reference proteome</keyword>
<feature type="transmembrane region" description="Helical" evidence="6">
    <location>
        <begin position="129"/>
        <end position="148"/>
    </location>
</feature>
<evidence type="ECO:0000256" key="6">
    <source>
        <dbReference type="SAM" id="Phobius"/>
    </source>
</evidence>
<dbReference type="EMBL" id="JABSTR010000008">
    <property type="protein sequence ID" value="KAH9377693.1"/>
    <property type="molecule type" value="Genomic_DNA"/>
</dbReference>
<name>A0A9J6GPY3_HAELO</name>
<evidence type="ECO:0000256" key="5">
    <source>
        <dbReference type="ARBA" id="ARBA00023136"/>
    </source>
</evidence>
<comment type="subcellular location">
    <subcellularLocation>
        <location evidence="1">Cell membrane</location>
        <topology evidence="1">Multi-pass membrane protein</topology>
    </subcellularLocation>
</comment>
<feature type="transmembrane region" description="Helical" evidence="6">
    <location>
        <begin position="213"/>
        <end position="234"/>
    </location>
</feature>
<evidence type="ECO:0000313" key="8">
    <source>
        <dbReference type="Proteomes" id="UP000821853"/>
    </source>
</evidence>
<gene>
    <name evidence="7" type="ORF">HPB48_000102</name>
</gene>
<dbReference type="AlphaFoldDB" id="A0A9J6GPY3"/>
<feature type="transmembrane region" description="Helical" evidence="6">
    <location>
        <begin position="43"/>
        <end position="64"/>
    </location>
</feature>
<evidence type="ECO:0000256" key="1">
    <source>
        <dbReference type="ARBA" id="ARBA00004651"/>
    </source>
</evidence>
<evidence type="ECO:0000256" key="3">
    <source>
        <dbReference type="ARBA" id="ARBA00022692"/>
    </source>
</evidence>
<accession>A0A9J6GPY3</accession>
<protein>
    <recommendedName>
        <fullName evidence="9">Gustatory receptor</fullName>
    </recommendedName>
</protein>
<organism evidence="7 8">
    <name type="scientific">Haemaphysalis longicornis</name>
    <name type="common">Bush tick</name>
    <dbReference type="NCBI Taxonomy" id="44386"/>
    <lineage>
        <taxon>Eukaryota</taxon>
        <taxon>Metazoa</taxon>
        <taxon>Ecdysozoa</taxon>
        <taxon>Arthropoda</taxon>
        <taxon>Chelicerata</taxon>
        <taxon>Arachnida</taxon>
        <taxon>Acari</taxon>
        <taxon>Parasitiformes</taxon>
        <taxon>Ixodida</taxon>
        <taxon>Ixodoidea</taxon>
        <taxon>Ixodidae</taxon>
        <taxon>Haemaphysalinae</taxon>
        <taxon>Haemaphysalis</taxon>
    </lineage>
</organism>
<reference evidence="7 8" key="1">
    <citation type="journal article" date="2020" name="Cell">
        <title>Large-Scale Comparative Analyses of Tick Genomes Elucidate Their Genetic Diversity and Vector Capacities.</title>
        <authorList>
            <consortium name="Tick Genome and Microbiome Consortium (TIGMIC)"/>
            <person name="Jia N."/>
            <person name="Wang J."/>
            <person name="Shi W."/>
            <person name="Du L."/>
            <person name="Sun Y."/>
            <person name="Zhan W."/>
            <person name="Jiang J.F."/>
            <person name="Wang Q."/>
            <person name="Zhang B."/>
            <person name="Ji P."/>
            <person name="Bell-Sakyi L."/>
            <person name="Cui X.M."/>
            <person name="Yuan T.T."/>
            <person name="Jiang B.G."/>
            <person name="Yang W.F."/>
            <person name="Lam T.T."/>
            <person name="Chang Q.C."/>
            <person name="Ding S.J."/>
            <person name="Wang X.J."/>
            <person name="Zhu J.G."/>
            <person name="Ruan X.D."/>
            <person name="Zhao L."/>
            <person name="Wei J.T."/>
            <person name="Ye R.Z."/>
            <person name="Que T.C."/>
            <person name="Du C.H."/>
            <person name="Zhou Y.H."/>
            <person name="Cheng J.X."/>
            <person name="Dai P.F."/>
            <person name="Guo W.B."/>
            <person name="Han X.H."/>
            <person name="Huang E.J."/>
            <person name="Li L.F."/>
            <person name="Wei W."/>
            <person name="Gao Y.C."/>
            <person name="Liu J.Z."/>
            <person name="Shao H.Z."/>
            <person name="Wang X."/>
            <person name="Wang C.C."/>
            <person name="Yang T.C."/>
            <person name="Huo Q.B."/>
            <person name="Li W."/>
            <person name="Chen H.Y."/>
            <person name="Chen S.E."/>
            <person name="Zhou L.G."/>
            <person name="Ni X.B."/>
            <person name="Tian J.H."/>
            <person name="Sheng Y."/>
            <person name="Liu T."/>
            <person name="Pan Y.S."/>
            <person name="Xia L.Y."/>
            <person name="Li J."/>
            <person name="Zhao F."/>
            <person name="Cao W.C."/>
        </authorList>
    </citation>
    <scope>NUCLEOTIDE SEQUENCE [LARGE SCALE GENOMIC DNA]</scope>
    <source>
        <strain evidence="7">HaeL-2018</strain>
    </source>
</reference>
<keyword evidence="2" id="KW-1003">Cell membrane</keyword>
<evidence type="ECO:0000313" key="7">
    <source>
        <dbReference type="EMBL" id="KAH9377693.1"/>
    </source>
</evidence>
<dbReference type="OMA" id="VEDCRID"/>
<feature type="transmembrane region" description="Helical" evidence="6">
    <location>
        <begin position="101"/>
        <end position="117"/>
    </location>
</feature>
<feature type="transmembrane region" description="Helical" evidence="6">
    <location>
        <begin position="240"/>
        <end position="259"/>
    </location>
</feature>
<evidence type="ECO:0000256" key="2">
    <source>
        <dbReference type="ARBA" id="ARBA00022475"/>
    </source>
</evidence>
<sequence>MLLRPYFWYSLLCFSVWLTTDVVAALWAVMYGSTRRGAFVSTVYLSTQIVVLIKTVLVWVALAFEARRLRRLIEKSAHFEFNRGIIAEIPKKRFGRREMRVWGRVLVMIMFMVNRNIDTLPLFEVENYVYAIPIVVALSASAALLVVYDSLYSTVLKALIEVFTAYLRYEVEVLKQVRTEAAGGRATKSVEDCRIDFNVIQRLVKGTNQLMRFALLIAYAGNLLALCAIVYLLVDTANTPWSVLLYAGGYGALMWLDMIDTGVSAEAMKVQVG</sequence>
<dbReference type="GO" id="GO:0050909">
    <property type="term" value="P:sensory perception of taste"/>
    <property type="evidence" value="ECO:0007669"/>
    <property type="project" value="InterPro"/>
</dbReference>
<dbReference type="GO" id="GO:0005886">
    <property type="term" value="C:plasma membrane"/>
    <property type="evidence" value="ECO:0007669"/>
    <property type="project" value="UniProtKB-SubCell"/>
</dbReference>
<dbReference type="InterPro" id="IPR013604">
    <property type="entry name" value="7TM_chemorcpt"/>
</dbReference>
<dbReference type="Proteomes" id="UP000821853">
    <property type="component" value="Unassembled WGS sequence"/>
</dbReference>
<proteinExistence type="predicted"/>
<dbReference type="VEuPathDB" id="VectorBase:HLOH_053081"/>
<feature type="transmembrane region" description="Helical" evidence="6">
    <location>
        <begin position="7"/>
        <end position="31"/>
    </location>
</feature>
<evidence type="ECO:0008006" key="9">
    <source>
        <dbReference type="Google" id="ProtNLM"/>
    </source>
</evidence>